<organism evidence="1">
    <name type="scientific">viral metagenome</name>
    <dbReference type="NCBI Taxonomy" id="1070528"/>
    <lineage>
        <taxon>unclassified sequences</taxon>
        <taxon>metagenomes</taxon>
        <taxon>organismal metagenomes</taxon>
    </lineage>
</organism>
<gene>
    <name evidence="1" type="ORF">MM415B02836_0005</name>
</gene>
<name>A0A6M3L2H5_9ZZZZ</name>
<sequence>MDTTGMTMLVLLCSVFSALFTGLGVNAWKDREIEVLKDQARLLGFANVDENGEFVWNVDKK</sequence>
<dbReference type="EMBL" id="MT142749">
    <property type="protein sequence ID" value="QJA88042.1"/>
    <property type="molecule type" value="Genomic_DNA"/>
</dbReference>
<dbReference type="AlphaFoldDB" id="A0A6M3L2H5"/>
<evidence type="ECO:0000313" key="1">
    <source>
        <dbReference type="EMBL" id="QJA88042.1"/>
    </source>
</evidence>
<proteinExistence type="predicted"/>
<accession>A0A6M3L2H5</accession>
<reference evidence="1" key="1">
    <citation type="submission" date="2020-03" db="EMBL/GenBank/DDBJ databases">
        <title>The deep terrestrial virosphere.</title>
        <authorList>
            <person name="Holmfeldt K."/>
            <person name="Nilsson E."/>
            <person name="Simone D."/>
            <person name="Lopez-Fernandez M."/>
            <person name="Wu X."/>
            <person name="de Brujin I."/>
            <person name="Lundin D."/>
            <person name="Andersson A."/>
            <person name="Bertilsson S."/>
            <person name="Dopson M."/>
        </authorList>
    </citation>
    <scope>NUCLEOTIDE SEQUENCE</scope>
    <source>
        <strain evidence="1">MM415B02836</strain>
    </source>
</reference>
<protein>
    <submittedName>
        <fullName evidence="1">Uncharacterized protein</fullName>
    </submittedName>
</protein>